<name>A0A7S1QL30_ALECA</name>
<reference evidence="3" key="1">
    <citation type="submission" date="2021-01" db="EMBL/GenBank/DDBJ databases">
        <authorList>
            <person name="Corre E."/>
            <person name="Pelletier E."/>
            <person name="Niang G."/>
            <person name="Scheremetjew M."/>
            <person name="Finn R."/>
            <person name="Kale V."/>
            <person name="Holt S."/>
            <person name="Cochrane G."/>
            <person name="Meng A."/>
            <person name="Brown T."/>
            <person name="Cohen L."/>
        </authorList>
    </citation>
    <scope>NUCLEOTIDE SEQUENCE</scope>
    <source>
        <strain evidence="3">OF101</strain>
    </source>
</reference>
<evidence type="ECO:0000256" key="2">
    <source>
        <dbReference type="SAM" id="MobiDB-lite"/>
    </source>
</evidence>
<organism evidence="3">
    <name type="scientific">Alexandrium catenella</name>
    <name type="common">Red tide dinoflagellate</name>
    <name type="synonym">Gonyaulax catenella</name>
    <dbReference type="NCBI Taxonomy" id="2925"/>
    <lineage>
        <taxon>Eukaryota</taxon>
        <taxon>Sar</taxon>
        <taxon>Alveolata</taxon>
        <taxon>Dinophyceae</taxon>
        <taxon>Gonyaulacales</taxon>
        <taxon>Pyrocystaceae</taxon>
        <taxon>Alexandrium</taxon>
    </lineage>
</organism>
<evidence type="ECO:0000313" key="3">
    <source>
        <dbReference type="EMBL" id="CAD9142019.1"/>
    </source>
</evidence>
<dbReference type="EMBL" id="HBGE01045463">
    <property type="protein sequence ID" value="CAD9142019.1"/>
    <property type="molecule type" value="Transcribed_RNA"/>
</dbReference>
<proteinExistence type="predicted"/>
<sequence length="350" mass="39635">MKMTRMPSFDEDLDVSVMSDPRELREELLKSYTYIEKKNHEILNLEEQNLVLREELNHEKQKVIELKRAANTQKEESQKVNGDMEMNQWLTEEVTLLRNSVSEMQEKLGQAVQREEFLKSELADARSQTNKATDIHNEEMGRLSVTVGDQLVQVERELAQRTKELSEATEPFLKHAYGLLVAARKAVQQIESASGRPARQVPQLYDLRSRDLAGSFRSILKLLKYMVEVLAQHTGMPNPFDKQGAGNEEKFSVCDSVSSLASSAQASDLGSQRSALRPPNSGCVAGSQRECGGNKARDDKAARMRSRLSSQYFPGQLQAPDPENTPDKEQLQPEVEVESTSKRWMCYLQD</sequence>
<accession>A0A7S1QL30</accession>
<keyword evidence="1" id="KW-0175">Coiled coil</keyword>
<gene>
    <name evidence="3" type="ORF">ACAT0790_LOCUS27432</name>
</gene>
<feature type="region of interest" description="Disordered" evidence="2">
    <location>
        <begin position="265"/>
        <end position="340"/>
    </location>
</feature>
<dbReference type="AlphaFoldDB" id="A0A7S1QL30"/>
<feature type="coiled-coil region" evidence="1">
    <location>
        <begin position="35"/>
        <end position="76"/>
    </location>
</feature>
<evidence type="ECO:0000256" key="1">
    <source>
        <dbReference type="SAM" id="Coils"/>
    </source>
</evidence>
<protein>
    <submittedName>
        <fullName evidence="3">Uncharacterized protein</fullName>
    </submittedName>
</protein>